<dbReference type="OrthoDB" id="5874910at2759"/>
<organism evidence="3 4">
    <name type="scientific">Ancylostoma caninum</name>
    <name type="common">Dog hookworm</name>
    <dbReference type="NCBI Taxonomy" id="29170"/>
    <lineage>
        <taxon>Eukaryota</taxon>
        <taxon>Metazoa</taxon>
        <taxon>Ecdysozoa</taxon>
        <taxon>Nematoda</taxon>
        <taxon>Chromadorea</taxon>
        <taxon>Rhabditida</taxon>
        <taxon>Rhabditina</taxon>
        <taxon>Rhabditomorpha</taxon>
        <taxon>Strongyloidea</taxon>
        <taxon>Ancylostomatidae</taxon>
        <taxon>Ancylostomatinae</taxon>
        <taxon>Ancylostoma</taxon>
    </lineage>
</organism>
<dbReference type="InterPro" id="IPR014044">
    <property type="entry name" value="CAP_dom"/>
</dbReference>
<keyword evidence="4" id="KW-1185">Reference proteome</keyword>
<name>A0A368GJ29_ANCCA</name>
<keyword evidence="1" id="KW-0732">Signal</keyword>
<comment type="caution">
    <text evidence="3">The sequence shown here is derived from an EMBL/GenBank/DDBJ whole genome shotgun (WGS) entry which is preliminary data.</text>
</comment>
<feature type="signal peptide" evidence="1">
    <location>
        <begin position="1"/>
        <end position="21"/>
    </location>
</feature>
<dbReference type="Pfam" id="PF00188">
    <property type="entry name" value="CAP"/>
    <property type="match status" value="1"/>
</dbReference>
<sequence>MAKLYFIGLAIASLLSSLCEGKPVVLLTPQCPGGYLDQSTINTGVLDPINAARQKVVNGAQANGPGGSNLPAGKDLTQLSWDCSLEQTAIKAMNDGQCPETEPANPGDKGTFFDNDYFYDDNVPVSEILANEFNNNYLSQITANKLTVQGTKVIYNGPVELRSYANLIRPGTTGIGCALNKCSGPPKKFSMYCILNSK</sequence>
<dbReference type="Gene3D" id="3.40.33.10">
    <property type="entry name" value="CAP"/>
    <property type="match status" value="1"/>
</dbReference>
<protein>
    <submittedName>
        <fullName evidence="3">SCP-like protein</fullName>
    </submittedName>
</protein>
<dbReference type="EMBL" id="JOJR01000172">
    <property type="protein sequence ID" value="RCN43040.1"/>
    <property type="molecule type" value="Genomic_DNA"/>
</dbReference>
<feature type="domain" description="SCP" evidence="2">
    <location>
        <begin position="46"/>
        <end position="187"/>
    </location>
</feature>
<proteinExistence type="predicted"/>
<evidence type="ECO:0000259" key="2">
    <source>
        <dbReference type="Pfam" id="PF00188"/>
    </source>
</evidence>
<evidence type="ECO:0000313" key="4">
    <source>
        <dbReference type="Proteomes" id="UP000252519"/>
    </source>
</evidence>
<dbReference type="Proteomes" id="UP000252519">
    <property type="component" value="Unassembled WGS sequence"/>
</dbReference>
<evidence type="ECO:0000313" key="3">
    <source>
        <dbReference type="EMBL" id="RCN43040.1"/>
    </source>
</evidence>
<evidence type="ECO:0000256" key="1">
    <source>
        <dbReference type="SAM" id="SignalP"/>
    </source>
</evidence>
<reference evidence="3 4" key="1">
    <citation type="submission" date="2014-10" db="EMBL/GenBank/DDBJ databases">
        <title>Draft genome of the hookworm Ancylostoma caninum.</title>
        <authorList>
            <person name="Mitreva M."/>
        </authorList>
    </citation>
    <scope>NUCLEOTIDE SEQUENCE [LARGE SCALE GENOMIC DNA]</scope>
    <source>
        <strain evidence="3 4">Baltimore</strain>
    </source>
</reference>
<gene>
    <name evidence="3" type="ORF">ANCCAN_11000</name>
</gene>
<accession>A0A368GJ29</accession>
<dbReference type="InterPro" id="IPR035940">
    <property type="entry name" value="CAP_sf"/>
</dbReference>
<feature type="chain" id="PRO_5016935994" evidence="1">
    <location>
        <begin position="22"/>
        <end position="198"/>
    </location>
</feature>
<dbReference type="AlphaFoldDB" id="A0A368GJ29"/>
<dbReference type="SUPFAM" id="SSF55797">
    <property type="entry name" value="PR-1-like"/>
    <property type="match status" value="1"/>
</dbReference>